<dbReference type="InterPro" id="IPR013087">
    <property type="entry name" value="Znf_C2H2_type"/>
</dbReference>
<keyword evidence="3" id="KW-1185">Reference proteome</keyword>
<reference evidence="2" key="1">
    <citation type="journal article" date="2023" name="G3 (Bethesda)">
        <title>A reference genome for the long-term kleptoplast-retaining sea slug Elysia crispata morphotype clarki.</title>
        <authorList>
            <person name="Eastman K.E."/>
            <person name="Pendleton A.L."/>
            <person name="Shaikh M.A."/>
            <person name="Suttiyut T."/>
            <person name="Ogas R."/>
            <person name="Tomko P."/>
            <person name="Gavelis G."/>
            <person name="Widhalm J.R."/>
            <person name="Wisecaver J.H."/>
        </authorList>
    </citation>
    <scope>NUCLEOTIDE SEQUENCE</scope>
    <source>
        <strain evidence="2">ECLA1</strain>
    </source>
</reference>
<evidence type="ECO:0000313" key="3">
    <source>
        <dbReference type="Proteomes" id="UP001283361"/>
    </source>
</evidence>
<dbReference type="EMBL" id="JAWDGP010000593">
    <property type="protein sequence ID" value="KAK3799045.1"/>
    <property type="molecule type" value="Genomic_DNA"/>
</dbReference>
<protein>
    <recommendedName>
        <fullName evidence="1">C2H2-type domain-containing protein</fullName>
    </recommendedName>
</protein>
<name>A0AAE1B4H0_9GAST</name>
<feature type="domain" description="C2H2-type" evidence="1">
    <location>
        <begin position="19"/>
        <end position="45"/>
    </location>
</feature>
<sequence>MHPEEVTNLKKCGLWFPGGACPVLGCGAKTIRKACELRRHWREMHESIVATYPCSMCSFFAKRRFDVVQHFMTCHRSIRNRMGKSHCVGNVIYQQNPSYVDPHPLTLESVLGRHDYPSDNEVL</sequence>
<accession>A0AAE1B4H0</accession>
<dbReference type="Gene3D" id="3.30.160.60">
    <property type="entry name" value="Classic Zinc Finger"/>
    <property type="match status" value="1"/>
</dbReference>
<evidence type="ECO:0000259" key="1">
    <source>
        <dbReference type="SMART" id="SM00355"/>
    </source>
</evidence>
<comment type="caution">
    <text evidence="2">The sequence shown here is derived from an EMBL/GenBank/DDBJ whole genome shotgun (WGS) entry which is preliminary data.</text>
</comment>
<dbReference type="SMART" id="SM00355">
    <property type="entry name" value="ZnF_C2H2"/>
    <property type="match status" value="2"/>
</dbReference>
<gene>
    <name evidence="2" type="ORF">RRG08_051328</name>
</gene>
<dbReference type="Proteomes" id="UP001283361">
    <property type="component" value="Unassembled WGS sequence"/>
</dbReference>
<proteinExistence type="predicted"/>
<organism evidence="2 3">
    <name type="scientific">Elysia crispata</name>
    <name type="common">lettuce slug</name>
    <dbReference type="NCBI Taxonomy" id="231223"/>
    <lineage>
        <taxon>Eukaryota</taxon>
        <taxon>Metazoa</taxon>
        <taxon>Spiralia</taxon>
        <taxon>Lophotrochozoa</taxon>
        <taxon>Mollusca</taxon>
        <taxon>Gastropoda</taxon>
        <taxon>Heterobranchia</taxon>
        <taxon>Euthyneura</taxon>
        <taxon>Panpulmonata</taxon>
        <taxon>Sacoglossa</taxon>
        <taxon>Placobranchoidea</taxon>
        <taxon>Plakobranchidae</taxon>
        <taxon>Elysia</taxon>
    </lineage>
</organism>
<evidence type="ECO:0000313" key="2">
    <source>
        <dbReference type="EMBL" id="KAK3799045.1"/>
    </source>
</evidence>
<dbReference type="AlphaFoldDB" id="A0AAE1B4H0"/>
<feature type="domain" description="C2H2-type" evidence="1">
    <location>
        <begin position="52"/>
        <end position="75"/>
    </location>
</feature>